<sequence>MSLATLCSLAGVPMPAGDRDDGRSGRGGGGAAAAPPAGPVGGFPGMPPMGGMPPMPVPGGVPGMPENHQMQQNLNDYYTRMWSSYAMQQQSDKMKAAQMPTGPAFDKEALARLAERAAQAPPEPPAQPPAYEEQPAPAPPAHAEQSDHAPKASDATSSLEAEVARLRAENERLRAGTSQMSQSPPPAAPTAPAALSSTSMASSAAGMGPGQSMGMTINQQKRVADVTLKGFLNPRAMEAQKPQKDDESVQKMLERLQGNVEQTKHAVELNQEQMKARAAQMRASGQAMGAWSPEVGLNAFREDLRTRADFEFEALTSRMQSATEPADMDNIAREVLIRFSSFNPQQVVELLQKLDGASGLQHHQGGDFLAEMSRLVVPRLKEFSSSQFTSLTSTFASWSSEARADSRKRGGRFVEFSKAFFNAAAQEMSVRLMTFAPHELNCCLAAFVSVGFSDHKFFASVSRAALARHSSFAPVQLTALLAILSEMRLVHGDLFNAAAGFLTTRAKELRPVDIIRVLRSFSKCNMQHQGLCKAVSDEVVSRTRDPKTAGSFKAEDLCEISWALMVLNHYHEGIFRTMFQYLEKTPTIAADALLQLYECHLALQAEYSDQYKRYQIDPDLADTLEDHYKDYRKDERRCSEKQRNDVASALKSLVDGSVHVNHRTSSGLLVDVAALRKRSSTDGFVHVDLDSNVTTVRALDQEDPAQALVTEGAVALRRRLIQKAGLRLVTVRESDWRDLDDSKDKRRFLRSLLSALGDVLE</sequence>
<protein>
    <recommendedName>
        <fullName evidence="4">RAP domain-containing protein</fullName>
    </recommendedName>
</protein>
<feature type="compositionally biased region" description="Pro residues" evidence="1">
    <location>
        <begin position="45"/>
        <end position="59"/>
    </location>
</feature>
<feature type="region of interest" description="Disordered" evidence="1">
    <location>
        <begin position="115"/>
        <end position="159"/>
    </location>
</feature>
<evidence type="ECO:0008006" key="4">
    <source>
        <dbReference type="Google" id="ProtNLM"/>
    </source>
</evidence>
<reference evidence="2" key="1">
    <citation type="submission" date="2023-10" db="EMBL/GenBank/DDBJ databases">
        <authorList>
            <person name="Chen Y."/>
            <person name="Shah S."/>
            <person name="Dougan E. K."/>
            <person name="Thang M."/>
            <person name="Chan C."/>
        </authorList>
    </citation>
    <scope>NUCLEOTIDE SEQUENCE [LARGE SCALE GENOMIC DNA]</scope>
</reference>
<feature type="region of interest" description="Disordered" evidence="1">
    <location>
        <begin position="173"/>
        <end position="211"/>
    </location>
</feature>
<dbReference type="Proteomes" id="UP001189429">
    <property type="component" value="Unassembled WGS sequence"/>
</dbReference>
<accession>A0ABN9W0C8</accession>
<keyword evidence="3" id="KW-1185">Reference proteome</keyword>
<evidence type="ECO:0000313" key="2">
    <source>
        <dbReference type="EMBL" id="CAK0879425.1"/>
    </source>
</evidence>
<feature type="region of interest" description="Disordered" evidence="1">
    <location>
        <begin position="11"/>
        <end position="67"/>
    </location>
</feature>
<dbReference type="EMBL" id="CAUYUJ010017955">
    <property type="protein sequence ID" value="CAK0879425.1"/>
    <property type="molecule type" value="Genomic_DNA"/>
</dbReference>
<proteinExistence type="predicted"/>
<name>A0ABN9W0C8_9DINO</name>
<organism evidence="2 3">
    <name type="scientific">Prorocentrum cordatum</name>
    <dbReference type="NCBI Taxonomy" id="2364126"/>
    <lineage>
        <taxon>Eukaryota</taxon>
        <taxon>Sar</taxon>
        <taxon>Alveolata</taxon>
        <taxon>Dinophyceae</taxon>
        <taxon>Prorocentrales</taxon>
        <taxon>Prorocentraceae</taxon>
        <taxon>Prorocentrum</taxon>
    </lineage>
</organism>
<feature type="compositionally biased region" description="Low complexity" evidence="1">
    <location>
        <begin position="190"/>
        <end position="211"/>
    </location>
</feature>
<comment type="caution">
    <text evidence="2">The sequence shown here is derived from an EMBL/GenBank/DDBJ whole genome shotgun (WGS) entry which is preliminary data.</text>
</comment>
<gene>
    <name evidence="2" type="ORF">PCOR1329_LOCUS62864</name>
</gene>
<evidence type="ECO:0000256" key="1">
    <source>
        <dbReference type="SAM" id="MobiDB-lite"/>
    </source>
</evidence>
<evidence type="ECO:0000313" key="3">
    <source>
        <dbReference type="Proteomes" id="UP001189429"/>
    </source>
</evidence>